<organism evidence="2 3">
    <name type="scientific">Polyplax serrata</name>
    <name type="common">Common mouse louse</name>
    <dbReference type="NCBI Taxonomy" id="468196"/>
    <lineage>
        <taxon>Eukaryota</taxon>
        <taxon>Metazoa</taxon>
        <taxon>Ecdysozoa</taxon>
        <taxon>Arthropoda</taxon>
        <taxon>Hexapoda</taxon>
        <taxon>Insecta</taxon>
        <taxon>Pterygota</taxon>
        <taxon>Neoptera</taxon>
        <taxon>Paraneoptera</taxon>
        <taxon>Psocodea</taxon>
        <taxon>Troctomorpha</taxon>
        <taxon>Phthiraptera</taxon>
        <taxon>Anoplura</taxon>
        <taxon>Polyplacidae</taxon>
        <taxon>Polyplax</taxon>
    </lineage>
</organism>
<protein>
    <submittedName>
        <fullName evidence="2">Uncharacterized protein</fullName>
    </submittedName>
</protein>
<name>A0AAN8S9J5_POLSC</name>
<evidence type="ECO:0000256" key="1">
    <source>
        <dbReference type="SAM" id="MobiDB-lite"/>
    </source>
</evidence>
<evidence type="ECO:0000313" key="3">
    <source>
        <dbReference type="Proteomes" id="UP001372834"/>
    </source>
</evidence>
<proteinExistence type="predicted"/>
<gene>
    <name evidence="2" type="ORF">RUM43_014208</name>
</gene>
<dbReference type="EMBL" id="JAWJWE010000009">
    <property type="protein sequence ID" value="KAK6631112.1"/>
    <property type="molecule type" value="Genomic_DNA"/>
</dbReference>
<feature type="region of interest" description="Disordered" evidence="1">
    <location>
        <begin position="1"/>
        <end position="22"/>
    </location>
</feature>
<dbReference type="Proteomes" id="UP001372834">
    <property type="component" value="Unassembled WGS sequence"/>
</dbReference>
<feature type="non-terminal residue" evidence="2">
    <location>
        <position position="61"/>
    </location>
</feature>
<dbReference type="AlphaFoldDB" id="A0AAN8S9J5"/>
<sequence>MDEVTSGTHTETPNLTEPADKSSAISKDVMRMQLLYKIVTQPFVEISAFPLPEPLDFWKPV</sequence>
<accession>A0AAN8S9J5</accession>
<reference evidence="2 3" key="1">
    <citation type="submission" date="2023-10" db="EMBL/GenBank/DDBJ databases">
        <title>Genomes of two closely related lineages of the louse Polyplax serrata with different host specificities.</title>
        <authorList>
            <person name="Martinu J."/>
            <person name="Tarabai H."/>
            <person name="Stefka J."/>
            <person name="Hypsa V."/>
        </authorList>
    </citation>
    <scope>NUCLEOTIDE SEQUENCE [LARGE SCALE GENOMIC DNA]</scope>
    <source>
        <strain evidence="2">HR10_N</strain>
    </source>
</reference>
<comment type="caution">
    <text evidence="2">The sequence shown here is derived from an EMBL/GenBank/DDBJ whole genome shotgun (WGS) entry which is preliminary data.</text>
</comment>
<evidence type="ECO:0000313" key="2">
    <source>
        <dbReference type="EMBL" id="KAK6631112.1"/>
    </source>
</evidence>
<feature type="compositionally biased region" description="Polar residues" evidence="1">
    <location>
        <begin position="1"/>
        <end position="15"/>
    </location>
</feature>